<dbReference type="EMBL" id="QGDO01000003">
    <property type="protein sequence ID" value="PWJ41944.1"/>
    <property type="molecule type" value="Genomic_DNA"/>
</dbReference>
<dbReference type="InterPro" id="IPR011989">
    <property type="entry name" value="ARM-like"/>
</dbReference>
<keyword evidence="2" id="KW-0802">TPR repeat</keyword>
<dbReference type="InterPro" id="IPR036280">
    <property type="entry name" value="Multihaem_cyt_sf"/>
</dbReference>
<dbReference type="Proteomes" id="UP000245535">
    <property type="component" value="Unassembled WGS sequence"/>
</dbReference>
<dbReference type="InterPro" id="IPR010177">
    <property type="entry name" value="Paired_CXXCH_1"/>
</dbReference>
<dbReference type="SMART" id="SM00028">
    <property type="entry name" value="TPR"/>
    <property type="match status" value="4"/>
</dbReference>
<feature type="domain" description="Doubled CXXCH motif" evidence="3">
    <location>
        <begin position="310"/>
        <end position="339"/>
    </location>
</feature>
<dbReference type="InterPro" id="IPR011990">
    <property type="entry name" value="TPR-like_helical_dom_sf"/>
</dbReference>
<accession>A0A315ZB48</accession>
<dbReference type="InterPro" id="IPR023155">
    <property type="entry name" value="Cyt_c-552/4"/>
</dbReference>
<name>A0A315ZB48_SEDFL</name>
<dbReference type="Pfam" id="PF13181">
    <property type="entry name" value="TPR_8"/>
    <property type="match status" value="1"/>
</dbReference>
<dbReference type="Gene3D" id="1.25.40.10">
    <property type="entry name" value="Tetratricopeptide repeat domain"/>
    <property type="match status" value="2"/>
</dbReference>
<dbReference type="OrthoDB" id="9814800at2"/>
<evidence type="ECO:0000313" key="6">
    <source>
        <dbReference type="Proteomes" id="UP000245535"/>
    </source>
</evidence>
<reference evidence="5 6" key="1">
    <citation type="submission" date="2018-03" db="EMBL/GenBank/DDBJ databases">
        <title>Genomic Encyclopedia of Archaeal and Bacterial Type Strains, Phase II (KMG-II): from individual species to whole genera.</title>
        <authorList>
            <person name="Goeker M."/>
        </authorList>
    </citation>
    <scope>NUCLEOTIDE SEQUENCE [LARGE SCALE GENOMIC DNA]</scope>
    <source>
        <strain evidence="5 6">DSM 28229</strain>
    </source>
</reference>
<dbReference type="PANTHER" id="PTHR35038">
    <property type="entry name" value="DISSIMILATORY SULFITE REDUCTASE SIRA"/>
    <property type="match status" value="1"/>
</dbReference>
<evidence type="ECO:0000256" key="2">
    <source>
        <dbReference type="PROSITE-ProRule" id="PRU00339"/>
    </source>
</evidence>
<feature type="domain" description="Cytochrome c-552/4" evidence="4">
    <location>
        <begin position="178"/>
        <end position="217"/>
    </location>
</feature>
<dbReference type="PROSITE" id="PS50005">
    <property type="entry name" value="TPR"/>
    <property type="match status" value="1"/>
</dbReference>
<dbReference type="RefSeq" id="WP_109618433.1">
    <property type="nucleotide sequence ID" value="NZ_QGDO01000003.1"/>
</dbReference>
<dbReference type="InterPro" id="IPR051829">
    <property type="entry name" value="Multiheme_Cytochr_ET"/>
</dbReference>
<comment type="caution">
    <text evidence="5">The sequence shown here is derived from an EMBL/GenBank/DDBJ whole genome shotgun (WGS) entry which is preliminary data.</text>
</comment>
<dbReference type="Pfam" id="PF13435">
    <property type="entry name" value="Cytochrome_C554"/>
    <property type="match status" value="2"/>
</dbReference>
<keyword evidence="6" id="KW-1185">Reference proteome</keyword>
<dbReference type="Pfam" id="PF09699">
    <property type="entry name" value="Paired_CXXCH_1"/>
    <property type="match status" value="1"/>
</dbReference>
<proteinExistence type="predicted"/>
<dbReference type="Gene3D" id="1.25.10.10">
    <property type="entry name" value="Leucine-rich Repeat Variant"/>
    <property type="match status" value="1"/>
</dbReference>
<organism evidence="5 6">
    <name type="scientific">Sediminitomix flava</name>
    <dbReference type="NCBI Taxonomy" id="379075"/>
    <lineage>
        <taxon>Bacteria</taxon>
        <taxon>Pseudomonadati</taxon>
        <taxon>Bacteroidota</taxon>
        <taxon>Cytophagia</taxon>
        <taxon>Cytophagales</taxon>
        <taxon>Flammeovirgaceae</taxon>
        <taxon>Sediminitomix</taxon>
    </lineage>
</organism>
<dbReference type="InterPro" id="IPR019734">
    <property type="entry name" value="TPR_rpt"/>
</dbReference>
<dbReference type="Gene3D" id="1.10.1130.10">
    <property type="entry name" value="Flavocytochrome C3, Chain A"/>
    <property type="match status" value="2"/>
</dbReference>
<evidence type="ECO:0000256" key="1">
    <source>
        <dbReference type="ARBA" id="ARBA00022729"/>
    </source>
</evidence>
<dbReference type="SUPFAM" id="SSF48695">
    <property type="entry name" value="Multiheme cytochromes"/>
    <property type="match status" value="1"/>
</dbReference>
<dbReference type="InterPro" id="IPR016024">
    <property type="entry name" value="ARM-type_fold"/>
</dbReference>
<dbReference type="PANTHER" id="PTHR35038:SF8">
    <property type="entry name" value="C-TYPE POLYHEME CYTOCHROME OMCC"/>
    <property type="match status" value="1"/>
</dbReference>
<dbReference type="SUPFAM" id="SSF48371">
    <property type="entry name" value="ARM repeat"/>
    <property type="match status" value="1"/>
</dbReference>
<gene>
    <name evidence="5" type="ORF">BC781_103194</name>
</gene>
<sequence length="704" mass="82075">MKNKLHLFLPFLFLYLGTSFFLLKCNTQKEHAEVQSHEEVFSEGYIGSKQCISCHQEETQKWQNSHHDLAMQKATPKYVRGDFNNVRWEQDSMQYLFYQNDSSFFVKITEEGKTTDYEVKYTFGWEPLQQYLIEFPNGKYQTLRATWDTELEKWFHQYPDSVIPSHDWLHWTGNAQNWNNMCAACHSTNLHKNFDEETDSYNTTFSEINVACEACHGPGEEHVKAMNAGEEYKDDVWSIRSQEAQISACGTCHARKTMITNDNNPHPEYLDYFFPVLLTKDNYHPDGQIDNEDYVLSSFLSSKMYAEHVRCTSCHDPHTTKLKFNGDMTKVCLQCHSPKYTLEEHHFHEMGSEGAECVNCHMDGKEYMGNDYRRDHSFRIPRPDQSVEYGTPNACNKCHTDKSPTWAKEAVEKNFGKERPYHFSDDLLPGSKLDEKSAPYLLKLIKDRTQNDIVRATALQYLYYVYEDKHADVFIKALEKEETPLVRQAAYLNILQLPISKDLPQMWEGLNDSTRAIRLASFRLLADQNVPQTYQSAYNTAKAEYEEMLYANADMVNGQVQKGEYHLRMGEPQKAIKAYRFSLKMDSLQVPVRINLAILLSQEGQTYDAIETLEPCQFIEKENPLPMYYLGLLYSELNDFGKASFYIEKAAELDQDNDSYMYNLIVIKMKGKELESAYRLYSEALQKWPNSQRINSLTPYFNQQ</sequence>
<evidence type="ECO:0000259" key="3">
    <source>
        <dbReference type="Pfam" id="PF09699"/>
    </source>
</evidence>
<evidence type="ECO:0000313" key="5">
    <source>
        <dbReference type="EMBL" id="PWJ41944.1"/>
    </source>
</evidence>
<protein>
    <submittedName>
        <fullName evidence="5">Putative CXXCH cytochrome family protein</fullName>
    </submittedName>
</protein>
<feature type="repeat" description="TPR" evidence="2">
    <location>
        <begin position="624"/>
        <end position="657"/>
    </location>
</feature>
<keyword evidence="1" id="KW-0732">Signal</keyword>
<evidence type="ECO:0000259" key="4">
    <source>
        <dbReference type="Pfam" id="PF13435"/>
    </source>
</evidence>
<feature type="domain" description="Cytochrome c-552/4" evidence="4">
    <location>
        <begin position="50"/>
        <end position="77"/>
    </location>
</feature>
<dbReference type="SUPFAM" id="SSF48452">
    <property type="entry name" value="TPR-like"/>
    <property type="match status" value="1"/>
</dbReference>
<dbReference type="AlphaFoldDB" id="A0A315ZB48"/>